<reference evidence="8" key="2">
    <citation type="submission" date="2019-05" db="EMBL/GenBank/DDBJ databases">
        <authorList>
            <person name="Sutherland M."/>
            <person name="Sarker S."/>
            <person name="Raidal S.R."/>
        </authorList>
    </citation>
    <scope>NUCLEOTIDE SEQUENCE</scope>
    <source>
        <strain evidence="8">PsHV 5</strain>
    </source>
</reference>
<evidence type="ECO:0000313" key="8">
    <source>
        <dbReference type="EMBL" id="QFU14581.1"/>
    </source>
</evidence>
<evidence type="ECO:0000256" key="2">
    <source>
        <dbReference type="ARBA" id="ARBA00004192"/>
    </source>
</evidence>
<dbReference type="GO" id="GO:0042025">
    <property type="term" value="C:host cell nucleus"/>
    <property type="evidence" value="ECO:0007669"/>
    <property type="project" value="UniProtKB-SubCell"/>
</dbReference>
<name>A0A5P9JR10_9ALPH</name>
<evidence type="ECO:0000313" key="9">
    <source>
        <dbReference type="Proteomes" id="UP001162227"/>
    </source>
</evidence>
<proteinExistence type="predicted"/>
<dbReference type="GeneID" id="80541384"/>
<evidence type="ECO:0000256" key="3">
    <source>
        <dbReference type="ARBA" id="ARBA00004535"/>
    </source>
</evidence>
<evidence type="ECO:0000256" key="5">
    <source>
        <dbReference type="ARBA" id="ARBA00022580"/>
    </source>
</evidence>
<dbReference type="GO" id="GO:0019033">
    <property type="term" value="C:viral tegument"/>
    <property type="evidence" value="ECO:0007669"/>
    <property type="project" value="UniProtKB-SubCell"/>
</dbReference>
<dbReference type="GO" id="GO:0030430">
    <property type="term" value="C:host cell cytoplasm"/>
    <property type="evidence" value="ECO:0007669"/>
    <property type="project" value="UniProtKB-SubCell"/>
</dbReference>
<protein>
    <submittedName>
        <fullName evidence="8">Tegument protein</fullName>
    </submittedName>
</protein>
<sequence>MEIPFQRIERQHGITKYIDVYGHRVFVIYGGCIFSIPLTDSKREITLLGHRIVGKKVLTMLRTSQKKTSNSPTPEIDKFIFADRLASSILHDHADLIDVLTFDIENVNILSTLFGTLQDLRTLQFGHVDYTSNVIVLYRQPTVCKKNRMLSYSLLPGVFELSQVTHVTLPPALKNVHDHSAGLLLDYQEDTLTEFLPTNVRITDEKAVTVYNMPIKHTREKQHVSLSEHVQVRLIPATSEKPCKISRIQKKFALTLSDIEVRRLWLAIRTIDKVVEVTTFVCEMSPDARSSRDSPLNNMIPQIIQLRDKAFAVFGYPAPGQAALQKVPWAISSAQRYVLYQFICYSVSLPNDFNRIVALCESYRSLMKLDYQFQVCESENHRVYLKYVLDEMLKDVATLVLIVSGLQDCKRCKIDGMETYVHEAAHLIYLVQKQLTKKIERGEIVHDDMKKFCRKPRRYRDVLTTAHAMHMIFSGKEGARCLAIFALQKSLKLRGILTKLYEIENYMSIIFATSTYVQEIIAIFHALATFREGQGHVK</sequence>
<evidence type="ECO:0000256" key="1">
    <source>
        <dbReference type="ARBA" id="ARBA00004147"/>
    </source>
</evidence>
<keyword evidence="7" id="KW-1035">Host cytoplasm</keyword>
<dbReference type="KEGG" id="vg:80541384"/>
<keyword evidence="4" id="KW-1048">Host nucleus</keyword>
<keyword evidence="6" id="KW-0946">Virion</keyword>
<dbReference type="Pfam" id="PF03252">
    <property type="entry name" value="Herpes_UL21"/>
    <property type="match status" value="1"/>
</dbReference>
<accession>A0A5P9JR10</accession>
<reference evidence="8" key="1">
    <citation type="journal article" date="2019" name="Vet. Microbiol.">
        <title>Molecular and microscopic characterisation of a novel pathogenic herpesvirus from Indian ringneck parrots (Psittacula krameri).</title>
        <authorList>
            <person name="Sutherland M."/>
            <person name="Sarker S."/>
            <person name="Raidal S.R."/>
        </authorList>
    </citation>
    <scope>NUCLEOTIDE SEQUENCE</scope>
    <source>
        <strain evidence="8">PsHV 5</strain>
    </source>
</reference>
<dbReference type="RefSeq" id="YP_010802611.1">
    <property type="nucleotide sequence ID" value="NC_077028.1"/>
</dbReference>
<keyword evidence="9" id="KW-1185">Reference proteome</keyword>
<dbReference type="Proteomes" id="UP001162227">
    <property type="component" value="Segment"/>
</dbReference>
<evidence type="ECO:0000256" key="4">
    <source>
        <dbReference type="ARBA" id="ARBA00022562"/>
    </source>
</evidence>
<gene>
    <name evidence="8" type="primary">tegument protein</name>
</gene>
<keyword evidence="5" id="KW-0920">Virion tegument</keyword>
<comment type="subcellular location">
    <subcellularLocation>
        <location evidence="2">Host cytoplasm</location>
    </subcellularLocation>
    <subcellularLocation>
        <location evidence="1">Host nucleus</location>
    </subcellularLocation>
    <subcellularLocation>
        <location evidence="3">Virion tegument</location>
    </subcellularLocation>
</comment>
<evidence type="ECO:0000256" key="7">
    <source>
        <dbReference type="ARBA" id="ARBA00023200"/>
    </source>
</evidence>
<organism evidence="8 9">
    <name type="scientific">Psittacid alphaherpesvirus 5</name>
    <dbReference type="NCBI Taxonomy" id="2972693"/>
    <lineage>
        <taxon>Viruses</taxon>
        <taxon>Duplodnaviria</taxon>
        <taxon>Heunggongvirae</taxon>
        <taxon>Peploviricota</taxon>
        <taxon>Herviviricetes</taxon>
        <taxon>Herpesvirales</taxon>
        <taxon>Orthoherpesviridae</taxon>
        <taxon>Alphaherpesvirinae</taxon>
        <taxon>Iltovirus</taxon>
        <taxon>Iltovirus psittacidalpha5</taxon>
    </lineage>
</organism>
<evidence type="ECO:0000256" key="6">
    <source>
        <dbReference type="ARBA" id="ARBA00022844"/>
    </source>
</evidence>
<dbReference type="InterPro" id="IPR004936">
    <property type="entry name" value="Herpes_UL21"/>
</dbReference>
<dbReference type="EMBL" id="MK955929">
    <property type="protein sequence ID" value="QFU14581.1"/>
    <property type="molecule type" value="Genomic_DNA"/>
</dbReference>